<evidence type="ECO:0000256" key="1">
    <source>
        <dbReference type="SAM" id="MobiDB-lite"/>
    </source>
</evidence>
<accession>A0ABM4FEQ4</accession>
<gene>
    <name evidence="3" type="primary">LOC136993579</name>
</gene>
<evidence type="ECO:0000313" key="3">
    <source>
        <dbReference type="RefSeq" id="XP_067163427.1"/>
    </source>
</evidence>
<evidence type="ECO:0000313" key="2">
    <source>
        <dbReference type="Proteomes" id="UP001652627"/>
    </source>
</evidence>
<reference evidence="3" key="1">
    <citation type="submission" date="2025-08" db="UniProtKB">
        <authorList>
            <consortium name="RefSeq"/>
        </authorList>
    </citation>
    <scope>IDENTIFICATION</scope>
    <source>
        <tissue evidence="3">Blood</tissue>
    </source>
</reference>
<organism evidence="2 3">
    <name type="scientific">Apteryx mantelli</name>
    <name type="common">North Island brown kiwi</name>
    <dbReference type="NCBI Taxonomy" id="2696672"/>
    <lineage>
        <taxon>Eukaryota</taxon>
        <taxon>Metazoa</taxon>
        <taxon>Chordata</taxon>
        <taxon>Craniata</taxon>
        <taxon>Vertebrata</taxon>
        <taxon>Euteleostomi</taxon>
        <taxon>Archelosauria</taxon>
        <taxon>Archosauria</taxon>
        <taxon>Dinosauria</taxon>
        <taxon>Saurischia</taxon>
        <taxon>Theropoda</taxon>
        <taxon>Coelurosauria</taxon>
        <taxon>Aves</taxon>
        <taxon>Palaeognathae</taxon>
        <taxon>Apterygiformes</taxon>
        <taxon>Apterygidae</taxon>
        <taxon>Apteryx</taxon>
    </lineage>
</organism>
<dbReference type="PANTHER" id="PTHR36867">
    <property type="entry name" value="MCG131172, ISOFORM CRA_A"/>
    <property type="match status" value="1"/>
</dbReference>
<dbReference type="PANTHER" id="PTHR36867:SF1">
    <property type="entry name" value="RIKEN CDNA 2610318N02 GENE"/>
    <property type="match status" value="1"/>
</dbReference>
<dbReference type="Proteomes" id="UP001652627">
    <property type="component" value="Chromosome 17"/>
</dbReference>
<proteinExistence type="predicted"/>
<protein>
    <submittedName>
        <fullName evidence="3">Uncharacterized protein</fullName>
    </submittedName>
</protein>
<sequence length="282" mass="31522">METLDEFDNEYPLSTSFCKLISTEDFEEQSLSYTQQCLHELFSSMEQNPGICERAVRKQKQMEKEGAGLISFLKAKVFWTLQGELNYCNYVGIAEMQEKVSQLRRDMQRANNYARAAKTGKRRRARQLRGKKKPLEGGFSLFHSRIPETPKFTMPRVFGPFPEVVNKQVDRTATSSPDLKQQWAGVSTMSQKSMVDLHPVVLNPGGFYNSLQAGNCMNKLRHTNFSRLLGNAPMPSPQNADRTGTKPAASVLIVPMPCKLQGGAEDEMDSEKPGPSSSSNGA</sequence>
<dbReference type="RefSeq" id="XP_067163427.1">
    <property type="nucleotide sequence ID" value="XM_067307326.1"/>
</dbReference>
<keyword evidence="2" id="KW-1185">Reference proteome</keyword>
<feature type="region of interest" description="Disordered" evidence="1">
    <location>
        <begin position="259"/>
        <end position="282"/>
    </location>
</feature>
<dbReference type="GeneID" id="136993579"/>
<name>A0ABM4FEQ4_9AVES</name>